<evidence type="ECO:0000256" key="1">
    <source>
        <dbReference type="ARBA" id="ARBA00007992"/>
    </source>
</evidence>
<sequence length="446" mass="49544">MDSVTPHRCKVAIIGAGLAGLATAVAIGQSGHEVTVFEKSSELKEIGAGINVPSNATRLFNKWGILSNLEESSIKPIYAVMRSHQCHELSRTQLFPKFNDTYESPYLVTHRADLQRILATEATRLGSKLHFDAKITKIIFNRNAIKFANGSTEEFDVIFGADGEKSFCREQLLEREDPLEDSGFEIFRTTVKRGDVVQNPKLGNLVTVPSINLWIGPDAHAVSYPIKGGDLLNVVLTKAHGNEAPLHILPVPVEKAAIRTAFSGWGTDFHDLLAITTQWNKRTMMYAKECNTWIHPRNRFALIGDAAHSSPPYLAQGAAMAFEDAAVLGVFFARLTSKDQICDLVAIYDEIRKPRAMECRSRSRDLRHVFTYADGPEQAERDRRLMYEEPFEGSPNFLSDPVLQTWLFGYDAVRAGEEAWENFLGGGETALPQDWSSTTKLSGPST</sequence>
<dbReference type="AlphaFoldDB" id="A0A9N9KKL1"/>
<comment type="caution">
    <text evidence="7">The sequence shown here is derived from an EMBL/GenBank/DDBJ whole genome shotgun (WGS) entry which is preliminary data.</text>
</comment>
<dbReference type="PANTHER" id="PTHR13789:SF238">
    <property type="entry name" value="PUTATIVE (AFU_ORTHOLOGUE AFUA_2G01680)-RELATED"/>
    <property type="match status" value="1"/>
</dbReference>
<dbReference type="Gene3D" id="3.50.50.60">
    <property type="entry name" value="FAD/NAD(P)-binding domain"/>
    <property type="match status" value="1"/>
</dbReference>
<evidence type="ECO:0000256" key="5">
    <source>
        <dbReference type="ARBA" id="ARBA00023033"/>
    </source>
</evidence>
<dbReference type="Pfam" id="PF01494">
    <property type="entry name" value="FAD_binding_3"/>
    <property type="match status" value="1"/>
</dbReference>
<dbReference type="PRINTS" id="PR00420">
    <property type="entry name" value="RNGMNOXGNASE"/>
</dbReference>
<reference evidence="7" key="1">
    <citation type="submission" date="2021-07" db="EMBL/GenBank/DDBJ databases">
        <authorList>
            <person name="Durling M."/>
        </authorList>
    </citation>
    <scope>NUCLEOTIDE SEQUENCE</scope>
</reference>
<dbReference type="PANTHER" id="PTHR13789">
    <property type="entry name" value="MONOOXYGENASE"/>
    <property type="match status" value="1"/>
</dbReference>
<organism evidence="7 8">
    <name type="scientific">Hymenoscyphus fraxineus</name>
    <dbReference type="NCBI Taxonomy" id="746836"/>
    <lineage>
        <taxon>Eukaryota</taxon>
        <taxon>Fungi</taxon>
        <taxon>Dikarya</taxon>
        <taxon>Ascomycota</taxon>
        <taxon>Pezizomycotina</taxon>
        <taxon>Leotiomycetes</taxon>
        <taxon>Helotiales</taxon>
        <taxon>Helotiaceae</taxon>
        <taxon>Hymenoscyphus</taxon>
    </lineage>
</organism>
<evidence type="ECO:0000313" key="7">
    <source>
        <dbReference type="EMBL" id="CAG8948678.1"/>
    </source>
</evidence>
<dbReference type="GO" id="GO:0004497">
    <property type="term" value="F:monooxygenase activity"/>
    <property type="evidence" value="ECO:0007669"/>
    <property type="project" value="UniProtKB-KW"/>
</dbReference>
<keyword evidence="5" id="KW-0503">Monooxygenase</keyword>
<dbReference type="EMBL" id="CAJVRL010000001">
    <property type="protein sequence ID" value="CAG8948678.1"/>
    <property type="molecule type" value="Genomic_DNA"/>
</dbReference>
<evidence type="ECO:0000256" key="4">
    <source>
        <dbReference type="ARBA" id="ARBA00023002"/>
    </source>
</evidence>
<evidence type="ECO:0000259" key="6">
    <source>
        <dbReference type="Pfam" id="PF01494"/>
    </source>
</evidence>
<keyword evidence="4" id="KW-0560">Oxidoreductase</keyword>
<gene>
    <name evidence="7" type="ORF">HYFRA_00001798</name>
</gene>
<dbReference type="OrthoDB" id="16820at2759"/>
<accession>A0A9N9KKL1</accession>
<feature type="domain" description="FAD-binding" evidence="6">
    <location>
        <begin position="9"/>
        <end position="359"/>
    </location>
</feature>
<evidence type="ECO:0000256" key="3">
    <source>
        <dbReference type="ARBA" id="ARBA00022827"/>
    </source>
</evidence>
<keyword evidence="3" id="KW-0274">FAD</keyword>
<evidence type="ECO:0000313" key="8">
    <source>
        <dbReference type="Proteomes" id="UP000696280"/>
    </source>
</evidence>
<evidence type="ECO:0000256" key="2">
    <source>
        <dbReference type="ARBA" id="ARBA00022630"/>
    </source>
</evidence>
<dbReference type="Proteomes" id="UP000696280">
    <property type="component" value="Unassembled WGS sequence"/>
</dbReference>
<dbReference type="SUPFAM" id="SSF51905">
    <property type="entry name" value="FAD/NAD(P)-binding domain"/>
    <property type="match status" value="1"/>
</dbReference>
<protein>
    <recommendedName>
        <fullName evidence="6">FAD-binding domain-containing protein</fullName>
    </recommendedName>
</protein>
<proteinExistence type="inferred from homology"/>
<comment type="similarity">
    <text evidence="1">Belongs to the paxM FAD-dependent monooxygenase family.</text>
</comment>
<dbReference type="InterPro" id="IPR002938">
    <property type="entry name" value="FAD-bd"/>
</dbReference>
<name>A0A9N9KKL1_9HELO</name>
<keyword evidence="2" id="KW-0285">Flavoprotein</keyword>
<dbReference type="SUPFAM" id="SSF54373">
    <property type="entry name" value="FAD-linked reductases, C-terminal domain"/>
    <property type="match status" value="1"/>
</dbReference>
<dbReference type="InterPro" id="IPR036188">
    <property type="entry name" value="FAD/NAD-bd_sf"/>
</dbReference>
<dbReference type="GO" id="GO:0071949">
    <property type="term" value="F:FAD binding"/>
    <property type="evidence" value="ECO:0007669"/>
    <property type="project" value="InterPro"/>
</dbReference>
<dbReference type="InterPro" id="IPR050493">
    <property type="entry name" value="FAD-dep_Monooxygenase_BioMet"/>
</dbReference>
<keyword evidence="8" id="KW-1185">Reference proteome</keyword>